<dbReference type="InterPro" id="IPR038763">
    <property type="entry name" value="DHH_sf"/>
</dbReference>
<reference evidence="3 4" key="1">
    <citation type="submission" date="2023-04" db="EMBL/GenBank/DDBJ databases">
        <authorList>
            <person name="Hsu D."/>
        </authorList>
    </citation>
    <scope>NUCLEOTIDE SEQUENCE [LARGE SCALE GENOMIC DNA]</scope>
    <source>
        <strain evidence="3 4">MK1</strain>
    </source>
</reference>
<evidence type="ECO:0000259" key="1">
    <source>
        <dbReference type="Pfam" id="PF01368"/>
    </source>
</evidence>
<dbReference type="KEGG" id="dbc:MFMK1_002092"/>
<dbReference type="InterPro" id="IPR003156">
    <property type="entry name" value="DHHA1_dom"/>
</dbReference>
<dbReference type="Pfam" id="PF02272">
    <property type="entry name" value="DHHA1"/>
    <property type="match status" value="1"/>
</dbReference>
<feature type="domain" description="DHHA1" evidence="2">
    <location>
        <begin position="226"/>
        <end position="313"/>
    </location>
</feature>
<proteinExistence type="predicted"/>
<feature type="domain" description="DDH" evidence="1">
    <location>
        <begin position="14"/>
        <end position="156"/>
    </location>
</feature>
<dbReference type="InterPro" id="IPR051319">
    <property type="entry name" value="Oligoribo/pAp-PDE_c-di-AMP_PDE"/>
</dbReference>
<dbReference type="Proteomes" id="UP001329915">
    <property type="component" value="Chromosome"/>
</dbReference>
<dbReference type="GO" id="GO:0003676">
    <property type="term" value="F:nucleic acid binding"/>
    <property type="evidence" value="ECO:0007669"/>
    <property type="project" value="InterPro"/>
</dbReference>
<dbReference type="Gene3D" id="3.90.1640.10">
    <property type="entry name" value="inorganic pyrophosphatase (n-terminal core)"/>
    <property type="match status" value="1"/>
</dbReference>
<dbReference type="SUPFAM" id="SSF64182">
    <property type="entry name" value="DHH phosphoesterases"/>
    <property type="match status" value="1"/>
</dbReference>
<dbReference type="PANTHER" id="PTHR47618">
    <property type="entry name" value="BIFUNCTIONAL OLIGORIBONUCLEASE AND PAP PHOSPHATASE NRNA"/>
    <property type="match status" value="1"/>
</dbReference>
<dbReference type="RefSeq" id="WP_366921682.1">
    <property type="nucleotide sequence ID" value="NZ_CP121694.1"/>
</dbReference>
<dbReference type="Gene3D" id="3.10.310.30">
    <property type="match status" value="1"/>
</dbReference>
<dbReference type="Pfam" id="PF01368">
    <property type="entry name" value="DHH"/>
    <property type="match status" value="1"/>
</dbReference>
<keyword evidence="4" id="KW-1185">Reference proteome</keyword>
<dbReference type="EMBL" id="CP121694">
    <property type="protein sequence ID" value="WRO22267.1"/>
    <property type="molecule type" value="Genomic_DNA"/>
</dbReference>
<protein>
    <submittedName>
        <fullName evidence="3">Bifunctional oligoribonuclease/PAP phosphatase NrnA</fullName>
    </submittedName>
</protein>
<gene>
    <name evidence="3" type="ORF">MFMK1_002092</name>
</gene>
<organism evidence="3 4">
    <name type="scientific">Metallumcola ferriviriculae</name>
    <dbReference type="NCBI Taxonomy" id="3039180"/>
    <lineage>
        <taxon>Bacteria</taxon>
        <taxon>Bacillati</taxon>
        <taxon>Bacillota</taxon>
        <taxon>Clostridia</taxon>
        <taxon>Neomoorellales</taxon>
        <taxon>Desulfitibacteraceae</taxon>
        <taxon>Metallumcola</taxon>
    </lineage>
</organism>
<sequence>MLNKIVAVLKKHQNILITSHVIPDGDSIGSTLALGLALKSMGKNVIMVNNDPVPEMYGFLFGSDEIKQSSEIVDVPALCVAVDCTGLERIGDELQQIIIRRQPQVINIDHHISNTNFGSYNVIDPEAAAAGEMIYDLIAAMGVELNIHMANALYVALATDTGSFQYGNTKQKTLEIASLLLGKGVKSGIINQTLHENRSLTSIRLLAAVLPSLNVSEDGQLAYMWVDIETMQRLGADSEHCEGFVNYPKSIKGVKIALFFRQMDKHTVKVALRSKDDYDVNRIARVFGGGGHAKAAGCSVNASLDEAIRQVVGFVNKKIN</sequence>
<evidence type="ECO:0000313" key="3">
    <source>
        <dbReference type="EMBL" id="WRO22267.1"/>
    </source>
</evidence>
<evidence type="ECO:0000313" key="4">
    <source>
        <dbReference type="Proteomes" id="UP001329915"/>
    </source>
</evidence>
<dbReference type="AlphaFoldDB" id="A0AAU0UPZ3"/>
<name>A0AAU0UPZ3_9FIRM</name>
<dbReference type="InterPro" id="IPR001667">
    <property type="entry name" value="DDH_dom"/>
</dbReference>
<accession>A0AAU0UPZ3</accession>
<evidence type="ECO:0000259" key="2">
    <source>
        <dbReference type="Pfam" id="PF02272"/>
    </source>
</evidence>
<dbReference type="PANTHER" id="PTHR47618:SF1">
    <property type="entry name" value="BIFUNCTIONAL OLIGORIBONUCLEASE AND PAP PHOSPHATASE NRNA"/>
    <property type="match status" value="1"/>
</dbReference>